<sequence>MPHLFCFGLGFTGQALARRLSAQGWTVTGTSRAGGDGTLAFDGSAPLPMSALDGVTHLLISVPPGTQGDPVLNRHAEDLQKRAAQFHWAGYLSTTGVYGDRHGDWVDETSPLEPSTERGHRRLAAETHWQSLGMPLHIFRLAGIYGPGRNQLVSILDGTAKRIVKPGQIFSRIHVEDIAGVLWASIARPHPGQAYNVCDDEPCPPQDVVAYAAALLKREAPPEIAFADADLSPMAKSFYAESKRVSNQRMKEELGYKLLYPTYREGLAALLSTLPS</sequence>
<organism evidence="1 2">
    <name type="scientific">Taklimakanibacter albus</name>
    <dbReference type="NCBI Taxonomy" id="2800327"/>
    <lineage>
        <taxon>Bacteria</taxon>
        <taxon>Pseudomonadati</taxon>
        <taxon>Pseudomonadota</taxon>
        <taxon>Alphaproteobacteria</taxon>
        <taxon>Hyphomicrobiales</taxon>
        <taxon>Aestuariivirgaceae</taxon>
        <taxon>Taklimakanibacter</taxon>
    </lineage>
</organism>
<protein>
    <submittedName>
        <fullName evidence="1">SDR family oxidoreductase</fullName>
    </submittedName>
</protein>
<evidence type="ECO:0000313" key="1">
    <source>
        <dbReference type="EMBL" id="MBK1871097.1"/>
    </source>
</evidence>
<dbReference type="EMBL" id="JAENHL010000008">
    <property type="protein sequence ID" value="MBK1871097.1"/>
    <property type="molecule type" value="Genomic_DNA"/>
</dbReference>
<keyword evidence="2" id="KW-1185">Reference proteome</keyword>
<reference evidence="1" key="1">
    <citation type="submission" date="2021-01" db="EMBL/GenBank/DDBJ databases">
        <authorList>
            <person name="Sun Q."/>
        </authorList>
    </citation>
    <scope>NUCLEOTIDE SEQUENCE</scope>
    <source>
        <strain evidence="1">YIM B02566</strain>
    </source>
</reference>
<gene>
    <name evidence="1" type="ORF">JHL16_32325</name>
</gene>
<comment type="caution">
    <text evidence="1">The sequence shown here is derived from an EMBL/GenBank/DDBJ whole genome shotgun (WGS) entry which is preliminary data.</text>
</comment>
<dbReference type="Proteomes" id="UP000616151">
    <property type="component" value="Unassembled WGS sequence"/>
</dbReference>
<proteinExistence type="predicted"/>
<accession>A0ACC5RER9</accession>
<name>A0ACC5RER9_9HYPH</name>
<evidence type="ECO:0000313" key="2">
    <source>
        <dbReference type="Proteomes" id="UP000616151"/>
    </source>
</evidence>